<organism evidence="1">
    <name type="scientific">bioreactor metagenome</name>
    <dbReference type="NCBI Taxonomy" id="1076179"/>
    <lineage>
        <taxon>unclassified sequences</taxon>
        <taxon>metagenomes</taxon>
        <taxon>ecological metagenomes</taxon>
    </lineage>
</organism>
<name>A0A645CP76_9ZZZZ</name>
<dbReference type="EMBL" id="VSSQ01028841">
    <property type="protein sequence ID" value="MPM78721.1"/>
    <property type="molecule type" value="Genomic_DNA"/>
</dbReference>
<gene>
    <name evidence="1" type="ORF">SDC9_125732</name>
</gene>
<evidence type="ECO:0000313" key="1">
    <source>
        <dbReference type="EMBL" id="MPM78721.1"/>
    </source>
</evidence>
<proteinExistence type="predicted"/>
<dbReference type="AlphaFoldDB" id="A0A645CP76"/>
<reference evidence="1" key="1">
    <citation type="submission" date="2019-08" db="EMBL/GenBank/DDBJ databases">
        <authorList>
            <person name="Kucharzyk K."/>
            <person name="Murdoch R.W."/>
            <person name="Higgins S."/>
            <person name="Loffler F."/>
        </authorList>
    </citation>
    <scope>NUCLEOTIDE SEQUENCE</scope>
</reference>
<accession>A0A645CP76</accession>
<protein>
    <submittedName>
        <fullName evidence="1">Uncharacterized protein</fullName>
    </submittedName>
</protein>
<comment type="caution">
    <text evidence="1">The sequence shown here is derived from an EMBL/GenBank/DDBJ whole genome shotgun (WGS) entry which is preliminary data.</text>
</comment>
<sequence>MLARGVEVIERARDEQVGVGVEVFAELVALVAQIALDLKLDVLRAVLQVDALAQMAAELLVHHIVAQIGDVTDHARDAQAAPGHDVVCIEIAAVEIRIGDDGAARHLVEGNVLGIEVGRARHHHRVPHAVGILQRPRQRLHAPQAAAQHHGQLRNAQAVQQQGLGVDPVFHRHHRELRAIDGARVRVGVHRPGRAEARAQVVHPDHKELVGVHRLARADHVVPPALALGLVLVDARHVVRRVERVADQHGVGLVGVEFAVGLVGQRVVTDRGAARQWQRLGEMHELRCGDEGHEKTRHR</sequence>